<dbReference type="AlphaFoldDB" id="A0A4R4E3P2"/>
<evidence type="ECO:0000256" key="3">
    <source>
        <dbReference type="RuleBase" id="RU000363"/>
    </source>
</evidence>
<dbReference type="RefSeq" id="WP_132420384.1">
    <property type="nucleotide sequence ID" value="NZ_SKFG01000043.1"/>
</dbReference>
<dbReference type="SMART" id="SM00822">
    <property type="entry name" value="PKS_KR"/>
    <property type="match status" value="1"/>
</dbReference>
<comment type="similarity">
    <text evidence="1 3">Belongs to the short-chain dehydrogenases/reductases (SDR) family.</text>
</comment>
<dbReference type="FunFam" id="3.40.50.720:FF:000084">
    <property type="entry name" value="Short-chain dehydrogenase reductase"/>
    <property type="match status" value="1"/>
</dbReference>
<dbReference type="PRINTS" id="PR00080">
    <property type="entry name" value="SDRFAMILY"/>
</dbReference>
<dbReference type="SUPFAM" id="SSF51735">
    <property type="entry name" value="NAD(P)-binding Rossmann-fold domains"/>
    <property type="match status" value="1"/>
</dbReference>
<evidence type="ECO:0000259" key="4">
    <source>
        <dbReference type="SMART" id="SM00822"/>
    </source>
</evidence>
<dbReference type="PANTHER" id="PTHR42760:SF37">
    <property type="entry name" value="CLAVALDEHYDE DEHYDROGENASE"/>
    <property type="match status" value="1"/>
</dbReference>
<dbReference type="PRINTS" id="PR00081">
    <property type="entry name" value="GDHRDH"/>
</dbReference>
<keyword evidence="6" id="KW-1185">Reference proteome</keyword>
<proteinExistence type="inferred from homology"/>
<dbReference type="Pfam" id="PF00106">
    <property type="entry name" value="adh_short"/>
    <property type="match status" value="1"/>
</dbReference>
<dbReference type="InterPro" id="IPR002347">
    <property type="entry name" value="SDR_fam"/>
</dbReference>
<dbReference type="EMBL" id="SKFG01000043">
    <property type="protein sequence ID" value="TCZ70948.1"/>
    <property type="molecule type" value="Genomic_DNA"/>
</dbReference>
<comment type="caution">
    <text evidence="5">The sequence shown here is derived from an EMBL/GenBank/DDBJ whole genome shotgun (WGS) entry which is preliminary data.</text>
</comment>
<sequence length="253" mass="26690">MGKLQSKVVVITGASKGLGRALALACAREGARLAISARGKEALDAVQAEIDLIGADVLAVVGDMSVARDVERFVASTEAHYGRIDVLINNASILGPSPMPYLLDYPEEDFAEVLHVNTIGPFLVTRRVLPGMLQRSSGSVINITSSAGNVGYAGWGAYGVSKFALEGLTETWADEVQDTGVRVNMIDPGEMDTAMHTFAVPDCDYELADPSVVAEVIVYLASDAAANIHGQRLSAEEFAVWGGTSYADGSIQI</sequence>
<evidence type="ECO:0000313" key="5">
    <source>
        <dbReference type="EMBL" id="TCZ70948.1"/>
    </source>
</evidence>
<evidence type="ECO:0000256" key="2">
    <source>
        <dbReference type="ARBA" id="ARBA00023002"/>
    </source>
</evidence>
<dbReference type="InterPro" id="IPR036291">
    <property type="entry name" value="NAD(P)-bd_dom_sf"/>
</dbReference>
<evidence type="ECO:0000313" key="6">
    <source>
        <dbReference type="Proteomes" id="UP000295418"/>
    </source>
</evidence>
<dbReference type="OrthoDB" id="9775296at2"/>
<dbReference type="PANTHER" id="PTHR42760">
    <property type="entry name" value="SHORT-CHAIN DEHYDROGENASES/REDUCTASES FAMILY MEMBER"/>
    <property type="match status" value="1"/>
</dbReference>
<organism evidence="5 6">
    <name type="scientific">Paenibacillus albiflavus</name>
    <dbReference type="NCBI Taxonomy" id="2545760"/>
    <lineage>
        <taxon>Bacteria</taxon>
        <taxon>Bacillati</taxon>
        <taxon>Bacillota</taxon>
        <taxon>Bacilli</taxon>
        <taxon>Bacillales</taxon>
        <taxon>Paenibacillaceae</taxon>
        <taxon>Paenibacillus</taxon>
    </lineage>
</organism>
<dbReference type="CDD" id="cd05233">
    <property type="entry name" value="SDR_c"/>
    <property type="match status" value="1"/>
</dbReference>
<protein>
    <submittedName>
        <fullName evidence="5">SDR family oxidoreductase</fullName>
    </submittedName>
</protein>
<dbReference type="Proteomes" id="UP000295418">
    <property type="component" value="Unassembled WGS sequence"/>
</dbReference>
<reference evidence="5 6" key="1">
    <citation type="submission" date="2019-03" db="EMBL/GenBank/DDBJ databases">
        <authorList>
            <person name="Kim M.K.M."/>
        </authorList>
    </citation>
    <scope>NUCLEOTIDE SEQUENCE [LARGE SCALE GENOMIC DNA]</scope>
    <source>
        <strain evidence="5 6">18JY21-1</strain>
    </source>
</reference>
<evidence type="ECO:0000256" key="1">
    <source>
        <dbReference type="ARBA" id="ARBA00006484"/>
    </source>
</evidence>
<dbReference type="GO" id="GO:0008206">
    <property type="term" value="P:bile acid metabolic process"/>
    <property type="evidence" value="ECO:0007669"/>
    <property type="project" value="UniProtKB-ARBA"/>
</dbReference>
<dbReference type="InterPro" id="IPR057326">
    <property type="entry name" value="KR_dom"/>
</dbReference>
<dbReference type="PROSITE" id="PS00061">
    <property type="entry name" value="ADH_SHORT"/>
    <property type="match status" value="1"/>
</dbReference>
<gene>
    <name evidence="5" type="ORF">E0485_22940</name>
</gene>
<dbReference type="GO" id="GO:0016616">
    <property type="term" value="F:oxidoreductase activity, acting on the CH-OH group of donors, NAD or NADP as acceptor"/>
    <property type="evidence" value="ECO:0007669"/>
    <property type="project" value="UniProtKB-ARBA"/>
</dbReference>
<accession>A0A4R4E3P2</accession>
<keyword evidence="2" id="KW-0560">Oxidoreductase</keyword>
<dbReference type="InterPro" id="IPR020904">
    <property type="entry name" value="Sc_DH/Rdtase_CS"/>
</dbReference>
<name>A0A4R4E3P2_9BACL</name>
<dbReference type="Gene3D" id="3.40.50.720">
    <property type="entry name" value="NAD(P)-binding Rossmann-like Domain"/>
    <property type="match status" value="1"/>
</dbReference>
<feature type="domain" description="Ketoreductase" evidence="4">
    <location>
        <begin position="7"/>
        <end position="175"/>
    </location>
</feature>